<evidence type="ECO:0000313" key="4">
    <source>
        <dbReference type="Proteomes" id="UP000238288"/>
    </source>
</evidence>
<dbReference type="PANTHER" id="PTHR11138">
    <property type="entry name" value="METHIONYL-TRNA FORMYLTRANSFERASE"/>
    <property type="match status" value="1"/>
</dbReference>
<evidence type="ECO:0000259" key="1">
    <source>
        <dbReference type="Pfam" id="PF00551"/>
    </source>
</evidence>
<gene>
    <name evidence="3" type="ORF">PCAR9_A20174</name>
    <name evidence="2" type="ORF">PCARR_a0191</name>
</gene>
<dbReference type="InterPro" id="IPR036477">
    <property type="entry name" value="Formyl_transf_N_sf"/>
</dbReference>
<protein>
    <recommendedName>
        <fullName evidence="1">Formyl transferase N-terminal domain-containing protein</fullName>
    </recommendedName>
</protein>
<dbReference type="PANTHER" id="PTHR11138:SF5">
    <property type="entry name" value="METHIONYL-TRNA FORMYLTRANSFERASE, MITOCHONDRIAL"/>
    <property type="match status" value="1"/>
</dbReference>
<dbReference type="GO" id="GO:0005829">
    <property type="term" value="C:cytosol"/>
    <property type="evidence" value="ECO:0007669"/>
    <property type="project" value="TreeGrafter"/>
</dbReference>
<reference evidence="3 4" key="2">
    <citation type="submission" date="2017-11" db="EMBL/GenBank/DDBJ databases">
        <authorList>
            <person name="Han C.G."/>
        </authorList>
    </citation>
    <scope>NUCLEOTIDE SEQUENCE [LARGE SCALE GENOMIC DNA]</scope>
    <source>
        <strain evidence="4">ATCC 43555</strain>
        <strain evidence="3">ATCC43555</strain>
    </source>
</reference>
<sequence length="213" mass="24823">MLKVTLLCSDTKHPVFKALKLWEEVNQQHYDIEILTSVNDIKRNGTLLFLISCSEIVKKHHRDFFEHTLVLHASDLPKDRGWSPHIWAIVNGANELTLSLLEAEDKVDTGAIWKKLRIPLDGNELYNEINQKLFAAELKLISWACENVNTVVPQPQNQETTNYLQKRTPADSEIDINKPLEEQFNQLRVCDPERFPAYFYRNGCKYKIKVEKY</sequence>
<evidence type="ECO:0000313" key="2">
    <source>
        <dbReference type="EMBL" id="MBE0381946.1"/>
    </source>
</evidence>
<dbReference type="GO" id="GO:0004479">
    <property type="term" value="F:methionyl-tRNA formyltransferase activity"/>
    <property type="evidence" value="ECO:0007669"/>
    <property type="project" value="TreeGrafter"/>
</dbReference>
<evidence type="ECO:0000313" key="5">
    <source>
        <dbReference type="Proteomes" id="UP000615003"/>
    </source>
</evidence>
<reference evidence="2 5" key="1">
    <citation type="submission" date="2015-06" db="EMBL/GenBank/DDBJ databases">
        <title>Genome sequence of Pseudoalteromonas carrageenovora.</title>
        <authorList>
            <person name="Xie B.-B."/>
            <person name="Rong J.-C."/>
            <person name="Qin Q.-L."/>
            <person name="Zhang Y.-Z."/>
        </authorList>
    </citation>
    <scope>NUCLEOTIDE SEQUENCE [LARGE SCALE GENOMIC DNA]</scope>
    <source>
        <strain evidence="2 5">IAM 12662</strain>
    </source>
</reference>
<feature type="domain" description="Formyl transferase N-terminal" evidence="1">
    <location>
        <begin position="47"/>
        <end position="141"/>
    </location>
</feature>
<proteinExistence type="predicted"/>
<dbReference type="EMBL" id="LT965928">
    <property type="protein sequence ID" value="SOU39754.1"/>
    <property type="molecule type" value="Genomic_DNA"/>
</dbReference>
<dbReference type="GeneID" id="93662398"/>
<evidence type="ECO:0000313" key="3">
    <source>
        <dbReference type="EMBL" id="SOU39754.1"/>
    </source>
</evidence>
<dbReference type="Proteomes" id="UP000615003">
    <property type="component" value="Unassembled WGS sequence"/>
</dbReference>
<dbReference type="Gene3D" id="3.40.50.12230">
    <property type="match status" value="1"/>
</dbReference>
<dbReference type="Pfam" id="PF00551">
    <property type="entry name" value="Formyl_trans_N"/>
    <property type="match status" value="1"/>
</dbReference>
<dbReference type="RefSeq" id="WP_104641931.1">
    <property type="nucleotide sequence ID" value="NZ_AQGW01000018.1"/>
</dbReference>
<dbReference type="InterPro" id="IPR002376">
    <property type="entry name" value="Formyl_transf_N"/>
</dbReference>
<dbReference type="SUPFAM" id="SSF53328">
    <property type="entry name" value="Formyltransferase"/>
    <property type="match status" value="1"/>
</dbReference>
<keyword evidence="5" id="KW-1185">Reference proteome</keyword>
<dbReference type="AlphaFoldDB" id="A0A2K4X621"/>
<dbReference type="OrthoDB" id="9802815at2"/>
<dbReference type="EMBL" id="AQGW01000018">
    <property type="protein sequence ID" value="MBE0381946.1"/>
    <property type="molecule type" value="Genomic_DNA"/>
</dbReference>
<dbReference type="Proteomes" id="UP000238288">
    <property type="component" value="Chromosome PCAR9a"/>
</dbReference>
<accession>A0A2K4X621</accession>
<organism evidence="3 4">
    <name type="scientific">Pseudoalteromonas carrageenovora IAM 12662</name>
    <dbReference type="NCBI Taxonomy" id="1314868"/>
    <lineage>
        <taxon>Bacteria</taxon>
        <taxon>Pseudomonadati</taxon>
        <taxon>Pseudomonadota</taxon>
        <taxon>Gammaproteobacteria</taxon>
        <taxon>Alteromonadales</taxon>
        <taxon>Pseudoalteromonadaceae</taxon>
        <taxon>Pseudoalteromonas</taxon>
    </lineage>
</organism>
<name>A0A2K4X621_PSEVC</name>